<dbReference type="Proteomes" id="UP000095284">
    <property type="component" value="Unplaced"/>
</dbReference>
<evidence type="ECO:0000256" key="4">
    <source>
        <dbReference type="ARBA" id="ARBA00023135"/>
    </source>
</evidence>
<dbReference type="OrthoDB" id="2190947at2759"/>
<evidence type="ECO:0000256" key="5">
    <source>
        <dbReference type="ARBA" id="ARBA00023274"/>
    </source>
</evidence>
<dbReference type="GO" id="GO:0005786">
    <property type="term" value="C:signal recognition particle, endoplasmic reticulum targeting"/>
    <property type="evidence" value="ECO:0007669"/>
    <property type="project" value="UniProtKB-KW"/>
</dbReference>
<evidence type="ECO:0000256" key="1">
    <source>
        <dbReference type="ARBA" id="ARBA00004496"/>
    </source>
</evidence>
<feature type="compositionally biased region" description="Low complexity" evidence="7">
    <location>
        <begin position="119"/>
        <end position="133"/>
    </location>
</feature>
<evidence type="ECO:0000313" key="12">
    <source>
        <dbReference type="WBParaSite" id="BXY_0685500.1"/>
    </source>
</evidence>
<evidence type="ECO:0000313" key="9">
    <source>
        <dbReference type="EMBL" id="CAG9081472.1"/>
    </source>
</evidence>
<feature type="region of interest" description="Disordered" evidence="7">
    <location>
        <begin position="116"/>
        <end position="141"/>
    </location>
</feature>
<sequence>MPELDKPYSDPARWLCVYPIYINSEKTVEKGRRIAKEKAVRNPTAKEIYDVLVAKGFTCRLDAKTMHPREPSREPADVGRVKVQLKNDDGSFVKEDFKNRRDILLLCAQLIPNLTSRKQQGQAPAQPGPSATGKGKNKKKR</sequence>
<dbReference type="WBParaSite" id="BXY_0685500.1">
    <property type="protein sequence ID" value="BXY_0685500.1"/>
    <property type="gene ID" value="BXY_0685500"/>
</dbReference>
<dbReference type="Pfam" id="PF01922">
    <property type="entry name" value="SRP19"/>
    <property type="match status" value="1"/>
</dbReference>
<dbReference type="Gene3D" id="3.30.56.30">
    <property type="entry name" value="Signal recognition particle, SRP19-like subunit"/>
    <property type="match status" value="1"/>
</dbReference>
<dbReference type="SMR" id="A0A1I7S1H8"/>
<comment type="similarity">
    <text evidence="2">Belongs to the SRP19 family.</text>
</comment>
<dbReference type="PANTHER" id="PTHR17453">
    <property type="entry name" value="SIGNAL RECOGNITION PARTICLE 19 KD PROTEIN"/>
    <property type="match status" value="1"/>
</dbReference>
<dbReference type="InterPro" id="IPR002778">
    <property type="entry name" value="Signal_recog_particle_SRP19"/>
</dbReference>
<dbReference type="PANTHER" id="PTHR17453:SF0">
    <property type="entry name" value="SIGNAL RECOGNITION PARTICLE 19 KDA PROTEIN"/>
    <property type="match status" value="1"/>
</dbReference>
<evidence type="ECO:0000256" key="7">
    <source>
        <dbReference type="SAM" id="MobiDB-lite"/>
    </source>
</evidence>
<dbReference type="Proteomes" id="UP000659654">
    <property type="component" value="Unassembled WGS sequence"/>
</dbReference>
<keyword evidence="5" id="KW-0687">Ribonucleoprotein</keyword>
<dbReference type="SUPFAM" id="SSF69695">
    <property type="entry name" value="SRP19"/>
    <property type="match status" value="1"/>
</dbReference>
<evidence type="ECO:0000313" key="8">
    <source>
        <dbReference type="EMBL" id="CAD5208432.1"/>
    </source>
</evidence>
<dbReference type="EMBL" id="CAJFDI010000001">
    <property type="protein sequence ID" value="CAD5208432.1"/>
    <property type="molecule type" value="Genomic_DNA"/>
</dbReference>
<keyword evidence="3" id="KW-0963">Cytoplasm</keyword>
<organism evidence="10 12">
    <name type="scientific">Bursaphelenchus xylophilus</name>
    <name type="common">Pinewood nematode worm</name>
    <name type="synonym">Aphelenchoides xylophilus</name>
    <dbReference type="NCBI Taxonomy" id="6326"/>
    <lineage>
        <taxon>Eukaryota</taxon>
        <taxon>Metazoa</taxon>
        <taxon>Ecdysozoa</taxon>
        <taxon>Nematoda</taxon>
        <taxon>Chromadorea</taxon>
        <taxon>Rhabditida</taxon>
        <taxon>Tylenchina</taxon>
        <taxon>Tylenchomorpha</taxon>
        <taxon>Aphelenchoidea</taxon>
        <taxon>Aphelenchoididae</taxon>
        <taxon>Bursaphelenchus</taxon>
    </lineage>
</organism>
<evidence type="ECO:0000256" key="3">
    <source>
        <dbReference type="ARBA" id="ARBA00022490"/>
    </source>
</evidence>
<dbReference type="GO" id="GO:0008312">
    <property type="term" value="F:7S RNA binding"/>
    <property type="evidence" value="ECO:0007669"/>
    <property type="project" value="InterPro"/>
</dbReference>
<evidence type="ECO:0000313" key="11">
    <source>
        <dbReference type="Proteomes" id="UP000659654"/>
    </source>
</evidence>
<dbReference type="GO" id="GO:0006617">
    <property type="term" value="P:SRP-dependent cotranslational protein targeting to membrane, signal sequence recognition"/>
    <property type="evidence" value="ECO:0007669"/>
    <property type="project" value="TreeGrafter"/>
</dbReference>
<reference evidence="9" key="2">
    <citation type="submission" date="2020-08" db="EMBL/GenBank/DDBJ databases">
        <authorList>
            <person name="Kikuchi T."/>
        </authorList>
    </citation>
    <scope>NUCLEOTIDE SEQUENCE</scope>
    <source>
        <strain evidence="8">Ka4C1</strain>
    </source>
</reference>
<keyword evidence="4" id="KW-0733">Signal recognition particle</keyword>
<evidence type="ECO:0000256" key="2">
    <source>
        <dbReference type="ARBA" id="ARBA00008910"/>
    </source>
</evidence>
<accession>A0A1I7S1H8</accession>
<reference evidence="12" key="1">
    <citation type="submission" date="2016-11" db="UniProtKB">
        <authorList>
            <consortium name="WormBaseParasite"/>
        </authorList>
    </citation>
    <scope>IDENTIFICATION</scope>
</reference>
<evidence type="ECO:0000256" key="6">
    <source>
        <dbReference type="ARBA" id="ARBA00045518"/>
    </source>
</evidence>
<evidence type="ECO:0000313" key="10">
    <source>
        <dbReference type="Proteomes" id="UP000095284"/>
    </source>
</evidence>
<proteinExistence type="inferred from homology"/>
<dbReference type="Proteomes" id="UP000582659">
    <property type="component" value="Unassembled WGS sequence"/>
</dbReference>
<gene>
    <name evidence="8" type="ORF">BXYJ_LOCUS668</name>
</gene>
<keyword evidence="11" id="KW-1185">Reference proteome</keyword>
<name>A0A1I7S1H8_BURXY</name>
<protein>
    <submittedName>
        <fullName evidence="8">(pine wood nematode) hypothetical protein</fullName>
    </submittedName>
</protein>
<dbReference type="EMBL" id="CAJFCV020000001">
    <property type="protein sequence ID" value="CAG9081472.1"/>
    <property type="molecule type" value="Genomic_DNA"/>
</dbReference>
<dbReference type="InterPro" id="IPR036521">
    <property type="entry name" value="SRP19-like_sf"/>
</dbReference>
<comment type="function">
    <text evidence="6">Component of the signal recognition particle (SRP) complex, a ribonucleoprotein complex that mediates the cotranslational targeting of secretory and membrane proteins to the endoplasmic reticulum (ER). Binds directly to 7SL RNA. Mediates binding of SRP54 to the SRP complex.</text>
</comment>
<dbReference type="AlphaFoldDB" id="A0A1I7S1H8"/>
<dbReference type="eggNOG" id="KOG3198">
    <property type="taxonomic scope" value="Eukaryota"/>
</dbReference>
<comment type="subcellular location">
    <subcellularLocation>
        <location evidence="1">Cytoplasm</location>
    </subcellularLocation>
</comment>